<keyword evidence="1" id="KW-0880">Kelch repeat</keyword>
<dbReference type="EMBL" id="JAYKXN010000004">
    <property type="protein sequence ID" value="KAK7295241.1"/>
    <property type="molecule type" value="Genomic_DNA"/>
</dbReference>
<feature type="domain" description="F-box" evidence="3">
    <location>
        <begin position="2"/>
        <end position="47"/>
    </location>
</feature>
<dbReference type="PANTHER" id="PTHR31672:SF13">
    <property type="entry name" value="F-BOX PROTEIN CPR30-LIKE"/>
    <property type="match status" value="1"/>
</dbReference>
<evidence type="ECO:0000259" key="3">
    <source>
        <dbReference type="PROSITE" id="PS50181"/>
    </source>
</evidence>
<dbReference type="FunFam" id="1.20.1280.50:FF:000008">
    <property type="entry name" value="F-box only protein 6"/>
    <property type="match status" value="1"/>
</dbReference>
<keyword evidence="2" id="KW-0677">Repeat</keyword>
<dbReference type="Proteomes" id="UP001359559">
    <property type="component" value="Unassembled WGS sequence"/>
</dbReference>
<dbReference type="InterPro" id="IPR050796">
    <property type="entry name" value="SCF_F-box_component"/>
</dbReference>
<gene>
    <name evidence="4" type="ORF">RJT34_18146</name>
</gene>
<evidence type="ECO:0000256" key="2">
    <source>
        <dbReference type="ARBA" id="ARBA00022737"/>
    </source>
</evidence>
<dbReference type="InterPro" id="IPR036047">
    <property type="entry name" value="F-box-like_dom_sf"/>
</dbReference>
<dbReference type="SMART" id="SM00256">
    <property type="entry name" value="FBOX"/>
    <property type="match status" value="1"/>
</dbReference>
<dbReference type="InterPro" id="IPR017451">
    <property type="entry name" value="F-box-assoc_interact_dom"/>
</dbReference>
<evidence type="ECO:0000313" key="4">
    <source>
        <dbReference type="EMBL" id="KAK7295241.1"/>
    </source>
</evidence>
<dbReference type="Pfam" id="PF07734">
    <property type="entry name" value="FBA_1"/>
    <property type="match status" value="1"/>
</dbReference>
<dbReference type="AlphaFoldDB" id="A0AAN9JBJ4"/>
<evidence type="ECO:0000313" key="5">
    <source>
        <dbReference type="Proteomes" id="UP001359559"/>
    </source>
</evidence>
<dbReference type="Gene3D" id="1.20.1280.50">
    <property type="match status" value="1"/>
</dbReference>
<dbReference type="CDD" id="cd22157">
    <property type="entry name" value="F-box_AtFBW1-like"/>
    <property type="match status" value="1"/>
</dbReference>
<dbReference type="InterPro" id="IPR001810">
    <property type="entry name" value="F-box_dom"/>
</dbReference>
<sequence length="381" mass="44186">MKKVVSSLPWEVVEEILSWLPVKSLIRFRCVCKSWNSLVSDPNFVKMHLHKRSLRNLQFTYGRFIDQRKHLSVCTLLENPSSIIPIPTNHQQRQWQVSDIVIGCCNGLVCLLSQRCNLNDSRSDLITNLFNVQFWNPATRTISQKSPFMRATTYNVGFGYDASRDTYKAVVGIFRKQSTFNPKGRDIQLITGYSIGDNCWRDILEFPRDVTMLSNNGVYVSGTLNWIAQQNMNYISSKMVIVSFHMQNETCTQLSPPYDCYDDAELAVLGNCLCIYKYYKRKADFVLWQMKESWNRLINVRFEWLQPTSYWLRPSMVFPLHIFENGDVFMLFVRCHCDAQAILYKHKDNTFKRFALPRDASVCGGNPITCYAESLVSPQSS</sequence>
<reference evidence="4 5" key="1">
    <citation type="submission" date="2024-01" db="EMBL/GenBank/DDBJ databases">
        <title>The genomes of 5 underutilized Papilionoideae crops provide insights into root nodulation and disease resistance.</title>
        <authorList>
            <person name="Yuan L."/>
        </authorList>
    </citation>
    <scope>NUCLEOTIDE SEQUENCE [LARGE SCALE GENOMIC DNA]</scope>
    <source>
        <strain evidence="4">LY-2023</strain>
        <tissue evidence="4">Leaf</tissue>
    </source>
</reference>
<organism evidence="4 5">
    <name type="scientific">Clitoria ternatea</name>
    <name type="common">Butterfly pea</name>
    <dbReference type="NCBI Taxonomy" id="43366"/>
    <lineage>
        <taxon>Eukaryota</taxon>
        <taxon>Viridiplantae</taxon>
        <taxon>Streptophyta</taxon>
        <taxon>Embryophyta</taxon>
        <taxon>Tracheophyta</taxon>
        <taxon>Spermatophyta</taxon>
        <taxon>Magnoliopsida</taxon>
        <taxon>eudicotyledons</taxon>
        <taxon>Gunneridae</taxon>
        <taxon>Pentapetalae</taxon>
        <taxon>rosids</taxon>
        <taxon>fabids</taxon>
        <taxon>Fabales</taxon>
        <taxon>Fabaceae</taxon>
        <taxon>Papilionoideae</taxon>
        <taxon>50 kb inversion clade</taxon>
        <taxon>NPAAA clade</taxon>
        <taxon>indigoferoid/millettioid clade</taxon>
        <taxon>Phaseoleae</taxon>
        <taxon>Clitoria</taxon>
    </lineage>
</organism>
<dbReference type="Pfam" id="PF00646">
    <property type="entry name" value="F-box"/>
    <property type="match status" value="1"/>
</dbReference>
<dbReference type="SUPFAM" id="SSF81383">
    <property type="entry name" value="F-box domain"/>
    <property type="match status" value="1"/>
</dbReference>
<dbReference type="PANTHER" id="PTHR31672">
    <property type="entry name" value="BNACNNG10540D PROTEIN"/>
    <property type="match status" value="1"/>
</dbReference>
<dbReference type="PROSITE" id="PS50181">
    <property type="entry name" value="FBOX"/>
    <property type="match status" value="1"/>
</dbReference>
<comment type="caution">
    <text evidence="4">The sequence shown here is derived from an EMBL/GenBank/DDBJ whole genome shotgun (WGS) entry which is preliminary data.</text>
</comment>
<dbReference type="InterPro" id="IPR006527">
    <property type="entry name" value="F-box-assoc_dom_typ1"/>
</dbReference>
<evidence type="ECO:0000256" key="1">
    <source>
        <dbReference type="ARBA" id="ARBA00022441"/>
    </source>
</evidence>
<accession>A0AAN9JBJ4</accession>
<keyword evidence="5" id="KW-1185">Reference proteome</keyword>
<protein>
    <recommendedName>
        <fullName evidence="3">F-box domain-containing protein</fullName>
    </recommendedName>
</protein>
<proteinExistence type="predicted"/>
<name>A0AAN9JBJ4_CLITE</name>
<dbReference type="NCBIfam" id="TIGR01640">
    <property type="entry name" value="F_box_assoc_1"/>
    <property type="match status" value="1"/>
</dbReference>